<dbReference type="EMBL" id="CAJNOW010004457">
    <property type="protein sequence ID" value="CAF1418154.1"/>
    <property type="molecule type" value="Genomic_DNA"/>
</dbReference>
<evidence type="ECO:0000313" key="3">
    <source>
        <dbReference type="EMBL" id="CAF1933089.1"/>
    </source>
</evidence>
<reference evidence="1" key="1">
    <citation type="submission" date="2021-02" db="EMBL/GenBank/DDBJ databases">
        <authorList>
            <person name="Nowell W R."/>
        </authorList>
    </citation>
    <scope>NUCLEOTIDE SEQUENCE</scope>
</reference>
<dbReference type="Proteomes" id="UP000663855">
    <property type="component" value="Unassembled WGS sequence"/>
</dbReference>
<evidence type="ECO:0000313" key="4">
    <source>
        <dbReference type="EMBL" id="CAF2034202.1"/>
    </source>
</evidence>
<dbReference type="EMBL" id="CAJNOV010013965">
    <property type="protein sequence ID" value="CAF1536717.1"/>
    <property type="molecule type" value="Genomic_DNA"/>
</dbReference>
<protein>
    <submittedName>
        <fullName evidence="1">Uncharacterized protein</fullName>
    </submittedName>
</protein>
<evidence type="ECO:0000313" key="5">
    <source>
        <dbReference type="EMBL" id="CAF2124073.1"/>
    </source>
</evidence>
<name>A0A815M3R5_9BILA</name>
<dbReference type="Proteomes" id="UP000663834">
    <property type="component" value="Unassembled WGS sequence"/>
</dbReference>
<dbReference type="EMBL" id="CAJNRE010000874">
    <property type="protein sequence ID" value="CAF1933089.1"/>
    <property type="molecule type" value="Genomic_DNA"/>
</dbReference>
<dbReference type="EMBL" id="CAJNRF010002206">
    <property type="protein sequence ID" value="CAF2034202.1"/>
    <property type="molecule type" value="Genomic_DNA"/>
</dbReference>
<comment type="caution">
    <text evidence="1">The sequence shown here is derived from an EMBL/GenBank/DDBJ whole genome shotgun (WGS) entry which is preliminary data.</text>
</comment>
<sequence>MLPFLEAILLCEEYVQYSNCSIAYLDHPSTFFIQIHDVVGPAFQQMHQDMNRYYWNSKTTTIFNLKNLE</sequence>
<dbReference type="Proteomes" id="UP000663824">
    <property type="component" value="Unassembled WGS sequence"/>
</dbReference>
<gene>
    <name evidence="2" type="ORF">CJN711_LOCUS29422</name>
    <name evidence="1" type="ORF">KQP761_LOCUS10471</name>
    <name evidence="3" type="ORF">MBJ925_LOCUS4573</name>
    <name evidence="4" type="ORF">WKI299_LOCUS7320</name>
    <name evidence="5" type="ORF">XDN619_LOCUS23360</name>
</gene>
<dbReference type="Proteomes" id="UP000663856">
    <property type="component" value="Unassembled WGS sequence"/>
</dbReference>
<dbReference type="EMBL" id="CAJNRG010010601">
    <property type="protein sequence ID" value="CAF2124073.1"/>
    <property type="molecule type" value="Genomic_DNA"/>
</dbReference>
<accession>A0A815M3R5</accession>
<proteinExistence type="predicted"/>
<dbReference type="AlphaFoldDB" id="A0A815M3R5"/>
<evidence type="ECO:0000313" key="6">
    <source>
        <dbReference type="Proteomes" id="UP000663834"/>
    </source>
</evidence>
<dbReference type="Proteomes" id="UP000663887">
    <property type="component" value="Unassembled WGS sequence"/>
</dbReference>
<dbReference type="OrthoDB" id="10269756at2759"/>
<evidence type="ECO:0000313" key="1">
    <source>
        <dbReference type="EMBL" id="CAF1418154.1"/>
    </source>
</evidence>
<evidence type="ECO:0000313" key="2">
    <source>
        <dbReference type="EMBL" id="CAF1536717.1"/>
    </source>
</evidence>
<organism evidence="1 6">
    <name type="scientific">Rotaria magnacalcarata</name>
    <dbReference type="NCBI Taxonomy" id="392030"/>
    <lineage>
        <taxon>Eukaryota</taxon>
        <taxon>Metazoa</taxon>
        <taxon>Spiralia</taxon>
        <taxon>Gnathifera</taxon>
        <taxon>Rotifera</taxon>
        <taxon>Eurotatoria</taxon>
        <taxon>Bdelloidea</taxon>
        <taxon>Philodinida</taxon>
        <taxon>Philodinidae</taxon>
        <taxon>Rotaria</taxon>
    </lineage>
</organism>